<evidence type="ECO:0000256" key="5">
    <source>
        <dbReference type="ARBA" id="ARBA00022723"/>
    </source>
</evidence>
<proteinExistence type="predicted"/>
<accession>A0AA86P8R8</accession>
<reference evidence="9" key="1">
    <citation type="submission" date="2023-06" db="EMBL/GenBank/DDBJ databases">
        <authorList>
            <person name="Kurt Z."/>
        </authorList>
    </citation>
    <scope>NUCLEOTIDE SEQUENCE</scope>
</reference>
<keyword evidence="5" id="KW-0479">Metal-binding</keyword>
<dbReference type="GO" id="GO:0051539">
    <property type="term" value="F:4 iron, 4 sulfur cluster binding"/>
    <property type="evidence" value="ECO:0007669"/>
    <property type="project" value="UniProtKB-KW"/>
</dbReference>
<dbReference type="GO" id="GO:0006269">
    <property type="term" value="P:DNA replication, synthesis of primer"/>
    <property type="evidence" value="ECO:0007669"/>
    <property type="project" value="UniProtKB-KW"/>
</dbReference>
<comment type="cofactor">
    <cofactor evidence="1">
        <name>[4Fe-4S] cluster</name>
        <dbReference type="ChEBI" id="CHEBI:49883"/>
    </cofactor>
</comment>
<keyword evidence="4" id="KW-0235">DNA replication</keyword>
<dbReference type="PANTHER" id="PTHR10537">
    <property type="entry name" value="DNA PRIMASE LARGE SUBUNIT"/>
    <property type="match status" value="1"/>
</dbReference>
<dbReference type="AlphaFoldDB" id="A0AA86P8R8"/>
<name>A0AA86P8R8_9EUKA</name>
<evidence type="ECO:0000256" key="7">
    <source>
        <dbReference type="ARBA" id="ARBA00023014"/>
    </source>
</evidence>
<comment type="caution">
    <text evidence="9">The sequence shown here is derived from an EMBL/GenBank/DDBJ whole genome shotgun (WGS) entry which is preliminary data.</text>
</comment>
<dbReference type="PANTHER" id="PTHR10537:SF3">
    <property type="entry name" value="DNA PRIMASE LARGE SUBUNIT"/>
    <property type="match status" value="1"/>
</dbReference>
<dbReference type="InterPro" id="IPR007238">
    <property type="entry name" value="DNA_primase_lsu_euk/arc"/>
</dbReference>
<feature type="domain" description="DNA primase large subunit C-terminal" evidence="8">
    <location>
        <begin position="244"/>
        <end position="411"/>
    </location>
</feature>
<evidence type="ECO:0000256" key="3">
    <source>
        <dbReference type="ARBA" id="ARBA00022515"/>
    </source>
</evidence>
<evidence type="ECO:0000313" key="9">
    <source>
        <dbReference type="EMBL" id="CAI9932991.1"/>
    </source>
</evidence>
<dbReference type="GO" id="GO:0005658">
    <property type="term" value="C:alpha DNA polymerase:primase complex"/>
    <property type="evidence" value="ECO:0007669"/>
    <property type="project" value="TreeGrafter"/>
</dbReference>
<dbReference type="Pfam" id="PF04104">
    <property type="entry name" value="DNA_primase_lrg"/>
    <property type="match status" value="1"/>
</dbReference>
<reference evidence="10 11" key="2">
    <citation type="submission" date="2024-07" db="EMBL/GenBank/DDBJ databases">
        <authorList>
            <person name="Akdeniz Z."/>
        </authorList>
    </citation>
    <scope>NUCLEOTIDE SEQUENCE [LARGE SCALE GENOMIC DNA]</scope>
</reference>
<keyword evidence="6" id="KW-0408">Iron</keyword>
<sequence length="423" mass="49050">MSQGEYAFYAKPNPAIFDTQLDKLQNIVSIRMKYCRELQGVIDLFSSKTLDDIIIKMNKFNDLNLLQSANELSYWVCRFAMVSTDDSEWLCRAETMLYLYLTQSQQPKINNLERLTDANVSLYFPPHLQHLLPDYQKEKYFVCKDFELLSPLLQYHLYQVLNRVFIIKQNSMFEMHYKTAKFISEFKSKTEICSQIFNDSSLDPDFKQLLLKTQMLKFGAVQMQSMKEQVKNGLTLDGLESLIKRGALPLCAIRLIRHMQKFNKLKYQERLQLTTYLYDAGMKVEDTISLFKRSFCANGKMTEDKFKKEYEYNIQHVYGNVGAKKGAHCQQCSSIIENLPSTGFAFGCPFRSMTAHEIEEMITTNIPYNDYPKLLANVRKPLDLKYYEAACHHLFQEIFEVGTGGSNPAKYSQAAMSKIKGAE</sequence>
<evidence type="ECO:0000259" key="8">
    <source>
        <dbReference type="Pfam" id="PF04104"/>
    </source>
</evidence>
<dbReference type="Proteomes" id="UP001642409">
    <property type="component" value="Unassembled WGS sequence"/>
</dbReference>
<keyword evidence="3" id="KW-0639">Primosome</keyword>
<dbReference type="InterPro" id="IPR058560">
    <property type="entry name" value="DNA_primase_C"/>
</dbReference>
<protein>
    <submittedName>
        <fullName evidence="9">DNA primase subunit</fullName>
    </submittedName>
</protein>
<dbReference type="EMBL" id="CATOUU010000531">
    <property type="protein sequence ID" value="CAI9932991.1"/>
    <property type="molecule type" value="Genomic_DNA"/>
</dbReference>
<organism evidence="9">
    <name type="scientific">Hexamita inflata</name>
    <dbReference type="NCBI Taxonomy" id="28002"/>
    <lineage>
        <taxon>Eukaryota</taxon>
        <taxon>Metamonada</taxon>
        <taxon>Diplomonadida</taxon>
        <taxon>Hexamitidae</taxon>
        <taxon>Hexamitinae</taxon>
        <taxon>Hexamita</taxon>
    </lineage>
</organism>
<gene>
    <name evidence="9" type="ORF">HINF_LOCUS20636</name>
    <name evidence="10" type="ORF">HINF_LOCUS2182</name>
</gene>
<dbReference type="GO" id="GO:0046872">
    <property type="term" value="F:metal ion binding"/>
    <property type="evidence" value="ECO:0007669"/>
    <property type="project" value="UniProtKB-KW"/>
</dbReference>
<evidence type="ECO:0000256" key="2">
    <source>
        <dbReference type="ARBA" id="ARBA00022485"/>
    </source>
</evidence>
<evidence type="ECO:0000313" key="11">
    <source>
        <dbReference type="Proteomes" id="UP001642409"/>
    </source>
</evidence>
<evidence type="ECO:0000256" key="4">
    <source>
        <dbReference type="ARBA" id="ARBA00022705"/>
    </source>
</evidence>
<dbReference type="GO" id="GO:0006270">
    <property type="term" value="P:DNA replication initiation"/>
    <property type="evidence" value="ECO:0007669"/>
    <property type="project" value="TreeGrafter"/>
</dbReference>
<keyword evidence="2" id="KW-0004">4Fe-4S</keyword>
<evidence type="ECO:0000313" key="10">
    <source>
        <dbReference type="EMBL" id="CAL5973051.1"/>
    </source>
</evidence>
<dbReference type="EMBL" id="CAXDID020000004">
    <property type="protein sequence ID" value="CAL5973051.1"/>
    <property type="molecule type" value="Genomic_DNA"/>
</dbReference>
<evidence type="ECO:0000256" key="6">
    <source>
        <dbReference type="ARBA" id="ARBA00023004"/>
    </source>
</evidence>
<keyword evidence="7" id="KW-0411">Iron-sulfur</keyword>
<keyword evidence="11" id="KW-1185">Reference proteome</keyword>
<evidence type="ECO:0000256" key="1">
    <source>
        <dbReference type="ARBA" id="ARBA00001966"/>
    </source>
</evidence>